<name>A0A8S5LKK2_9CAUD</name>
<feature type="compositionally biased region" description="Polar residues" evidence="2">
    <location>
        <begin position="10"/>
        <end position="19"/>
    </location>
</feature>
<evidence type="ECO:0000313" key="3">
    <source>
        <dbReference type="EMBL" id="DAD70376.1"/>
    </source>
</evidence>
<proteinExistence type="predicted"/>
<feature type="compositionally biased region" description="Polar residues" evidence="2">
    <location>
        <begin position="39"/>
        <end position="51"/>
    </location>
</feature>
<keyword evidence="1" id="KW-0175">Coiled coil</keyword>
<reference evidence="3" key="1">
    <citation type="journal article" date="2021" name="Proc. Natl. Acad. Sci. U.S.A.">
        <title>A Catalog of Tens of Thousands of Viruses from Human Metagenomes Reveals Hidden Associations with Chronic Diseases.</title>
        <authorList>
            <person name="Tisza M.J."/>
            <person name="Buck C.B."/>
        </authorList>
    </citation>
    <scope>NUCLEOTIDE SEQUENCE</scope>
    <source>
        <strain evidence="3">CtomJ2</strain>
    </source>
</reference>
<accession>A0A8S5LKK2</accession>
<evidence type="ECO:0000256" key="1">
    <source>
        <dbReference type="SAM" id="Coils"/>
    </source>
</evidence>
<feature type="region of interest" description="Disordered" evidence="2">
    <location>
        <begin position="1"/>
        <end position="62"/>
    </location>
</feature>
<protein>
    <submittedName>
        <fullName evidence="3">Uncharacterized protein</fullName>
    </submittedName>
</protein>
<evidence type="ECO:0000256" key="2">
    <source>
        <dbReference type="SAM" id="MobiDB-lite"/>
    </source>
</evidence>
<sequence>MENEIVNPETAISTEEQSVTATEETAENAEATADATQEGTAKTAISETGPSENEGAAEPEFSLDVKYNKATRSLSRDEAVDFAEQGIFYNDTVKPLYNKLDYIAAQRGCSIPELVNGLLAGDEENHRKELAETLGADNPVIEELMKVYRNEQKEKYEKVLSDRKSAEENAEKEKQISLEKRLAEEFTELKAEFPEIAEFSALPKEVKAEAAKGRDLLSAYLRYAHKENKKAAAAAQAEKAAAKASTGQAASPPAETEDSVVSAFLRGFSGS</sequence>
<feature type="compositionally biased region" description="Low complexity" evidence="2">
    <location>
        <begin position="232"/>
        <end position="250"/>
    </location>
</feature>
<dbReference type="EMBL" id="BK015864">
    <property type="protein sequence ID" value="DAD70376.1"/>
    <property type="molecule type" value="Genomic_DNA"/>
</dbReference>
<feature type="region of interest" description="Disordered" evidence="2">
    <location>
        <begin position="232"/>
        <end position="258"/>
    </location>
</feature>
<feature type="compositionally biased region" description="Low complexity" evidence="2">
    <location>
        <begin position="20"/>
        <end position="38"/>
    </location>
</feature>
<feature type="coiled-coil region" evidence="1">
    <location>
        <begin position="149"/>
        <end position="176"/>
    </location>
</feature>
<organism evidence="3">
    <name type="scientific">Siphoviridae sp. ctomJ2</name>
    <dbReference type="NCBI Taxonomy" id="2827593"/>
    <lineage>
        <taxon>Viruses</taxon>
        <taxon>Duplodnaviria</taxon>
        <taxon>Heunggongvirae</taxon>
        <taxon>Uroviricota</taxon>
        <taxon>Caudoviricetes</taxon>
    </lineage>
</organism>